<sequence>MKLPLDCTVDYLSNFLSTEESEELYATLIDQYRLSQARLIIKAGDNLIETDSYKILFLTEELIRQNSYPETVHGKSHVWSGPLARLRTKVEQHLDKTFEVAMCLYYPDGSYFAPYHSDQETSGVNTILPSISLGAVREFSFKSKSDEEDGYSLDLANGSLLVMGAYCQSRYVHSLPRNPEYKHGRINITFREPAFK</sequence>
<keyword evidence="2" id="KW-0560">Oxidoreductase</keyword>
<dbReference type="OrthoDB" id="509559at2"/>
<dbReference type="InterPro" id="IPR037151">
    <property type="entry name" value="AlkB-like_sf"/>
</dbReference>
<evidence type="ECO:0000259" key="1">
    <source>
        <dbReference type="PROSITE" id="PS51471"/>
    </source>
</evidence>
<reference evidence="2 3" key="1">
    <citation type="submission" date="2019-08" db="EMBL/GenBank/DDBJ databases">
        <title>Lewinella sp. strain SSH13 Genome sequencing and assembly.</title>
        <authorList>
            <person name="Kim I."/>
        </authorList>
    </citation>
    <scope>NUCLEOTIDE SEQUENCE [LARGE SCALE GENOMIC DNA]</scope>
    <source>
        <strain evidence="2 3">SSH13</strain>
    </source>
</reference>
<keyword evidence="3" id="KW-1185">Reference proteome</keyword>
<dbReference type="SUPFAM" id="SSF51197">
    <property type="entry name" value="Clavaminate synthase-like"/>
    <property type="match status" value="1"/>
</dbReference>
<organism evidence="2 3">
    <name type="scientific">Neolewinella aurantiaca</name>
    <dbReference type="NCBI Taxonomy" id="2602767"/>
    <lineage>
        <taxon>Bacteria</taxon>
        <taxon>Pseudomonadati</taxon>
        <taxon>Bacteroidota</taxon>
        <taxon>Saprospiria</taxon>
        <taxon>Saprospirales</taxon>
        <taxon>Lewinellaceae</taxon>
        <taxon>Neolewinella</taxon>
    </lineage>
</organism>
<dbReference type="PANTHER" id="PTHR31212:SF4">
    <property type="entry name" value="ALPHA-KETOGLUTARATE-DEPENDENT DIOXYGENASE ALKB HOMOLOG 3"/>
    <property type="match status" value="1"/>
</dbReference>
<feature type="domain" description="Fe2OG dioxygenase" evidence="1">
    <location>
        <begin position="97"/>
        <end position="194"/>
    </location>
</feature>
<dbReference type="PROSITE" id="PS51471">
    <property type="entry name" value="FE2OG_OXY"/>
    <property type="match status" value="1"/>
</dbReference>
<dbReference type="EMBL" id="VOXD01000001">
    <property type="protein sequence ID" value="TXF91736.1"/>
    <property type="molecule type" value="Genomic_DNA"/>
</dbReference>
<proteinExistence type="predicted"/>
<dbReference type="Proteomes" id="UP000321907">
    <property type="component" value="Unassembled WGS sequence"/>
</dbReference>
<gene>
    <name evidence="2" type="ORF">FUA23_00690</name>
</gene>
<dbReference type="AlphaFoldDB" id="A0A5C7FYP7"/>
<name>A0A5C7FYP7_9BACT</name>
<evidence type="ECO:0000313" key="2">
    <source>
        <dbReference type="EMBL" id="TXF91736.1"/>
    </source>
</evidence>
<accession>A0A5C7FYP7</accession>
<dbReference type="RefSeq" id="WP_147928777.1">
    <property type="nucleotide sequence ID" value="NZ_VOXD01000001.1"/>
</dbReference>
<evidence type="ECO:0000313" key="3">
    <source>
        <dbReference type="Proteomes" id="UP000321907"/>
    </source>
</evidence>
<dbReference type="InterPro" id="IPR005123">
    <property type="entry name" value="Oxoglu/Fe-dep_dioxygenase_dom"/>
</dbReference>
<dbReference type="GO" id="GO:0051213">
    <property type="term" value="F:dioxygenase activity"/>
    <property type="evidence" value="ECO:0007669"/>
    <property type="project" value="UniProtKB-KW"/>
</dbReference>
<dbReference type="Pfam" id="PF13532">
    <property type="entry name" value="2OG-FeII_Oxy_2"/>
    <property type="match status" value="1"/>
</dbReference>
<dbReference type="InterPro" id="IPR027450">
    <property type="entry name" value="AlkB-like"/>
</dbReference>
<dbReference type="GO" id="GO:0006307">
    <property type="term" value="P:DNA alkylation repair"/>
    <property type="evidence" value="ECO:0007669"/>
    <property type="project" value="InterPro"/>
</dbReference>
<dbReference type="PANTHER" id="PTHR31212">
    <property type="entry name" value="ALPHA-KETOGLUTARATE-DEPENDENT DIOXYGENASE ALKB HOMOLOG 3"/>
    <property type="match status" value="1"/>
</dbReference>
<dbReference type="Gene3D" id="2.60.120.590">
    <property type="entry name" value="Alpha-ketoglutarate-dependent dioxygenase AlkB-like"/>
    <property type="match status" value="1"/>
</dbReference>
<dbReference type="InterPro" id="IPR032854">
    <property type="entry name" value="ALKBH3"/>
</dbReference>
<comment type="caution">
    <text evidence="2">The sequence shown here is derived from an EMBL/GenBank/DDBJ whole genome shotgun (WGS) entry which is preliminary data.</text>
</comment>
<keyword evidence="2" id="KW-0223">Dioxygenase</keyword>
<protein>
    <submittedName>
        <fullName evidence="2">Alpha-ketoglutarate-dependent dioxygenase AlkB</fullName>
    </submittedName>
</protein>